<gene>
    <name evidence="4" type="ORF">BDW47DRAFT_111272</name>
</gene>
<protein>
    <submittedName>
        <fullName evidence="4">P-loop containing nucleoside triphosphate hydrolase protein</fullName>
    </submittedName>
</protein>
<dbReference type="GO" id="GO:0016787">
    <property type="term" value="F:hydrolase activity"/>
    <property type="evidence" value="ECO:0007669"/>
    <property type="project" value="UniProtKB-KW"/>
</dbReference>
<feature type="domain" description="DUF7708" evidence="2">
    <location>
        <begin position="120"/>
        <end position="229"/>
    </location>
</feature>
<evidence type="ECO:0000313" key="4">
    <source>
        <dbReference type="EMBL" id="PLB34912.1"/>
    </source>
</evidence>
<dbReference type="Pfam" id="PF25000">
    <property type="entry name" value="DUF7779"/>
    <property type="match status" value="1"/>
</dbReference>
<evidence type="ECO:0000259" key="3">
    <source>
        <dbReference type="Pfam" id="PF25000"/>
    </source>
</evidence>
<dbReference type="PANTHER" id="PTHR35205">
    <property type="entry name" value="NB-ARC AND TPR DOMAIN PROTEIN"/>
    <property type="match status" value="1"/>
</dbReference>
<name>A0A2I2F2Q2_ASPCN</name>
<accession>A0A2I2F2Q2</accession>
<feature type="domain" description="NB-ARC" evidence="1">
    <location>
        <begin position="277"/>
        <end position="438"/>
    </location>
</feature>
<dbReference type="Proteomes" id="UP000234585">
    <property type="component" value="Unassembled WGS sequence"/>
</dbReference>
<feature type="domain" description="DUF7779" evidence="3">
    <location>
        <begin position="512"/>
        <end position="601"/>
    </location>
</feature>
<dbReference type="EMBL" id="KZ559170">
    <property type="protein sequence ID" value="PLB34912.1"/>
    <property type="molecule type" value="Genomic_DNA"/>
</dbReference>
<evidence type="ECO:0000313" key="5">
    <source>
        <dbReference type="Proteomes" id="UP000234585"/>
    </source>
</evidence>
<dbReference type="GeneID" id="36521078"/>
<dbReference type="Pfam" id="PF00931">
    <property type="entry name" value="NB-ARC"/>
    <property type="match status" value="1"/>
</dbReference>
<dbReference type="OrthoDB" id="6161812at2759"/>
<dbReference type="Gene3D" id="3.40.50.300">
    <property type="entry name" value="P-loop containing nucleotide triphosphate hydrolases"/>
    <property type="match status" value="1"/>
</dbReference>
<evidence type="ECO:0000259" key="1">
    <source>
        <dbReference type="Pfam" id="PF00931"/>
    </source>
</evidence>
<dbReference type="PRINTS" id="PR00364">
    <property type="entry name" value="DISEASERSIST"/>
</dbReference>
<dbReference type="InterPro" id="IPR056125">
    <property type="entry name" value="DUF7708"/>
</dbReference>
<dbReference type="RefSeq" id="XP_024668924.1">
    <property type="nucleotide sequence ID" value="XM_024813918.1"/>
</dbReference>
<dbReference type="Pfam" id="PF24809">
    <property type="entry name" value="DUF7708"/>
    <property type="match status" value="1"/>
</dbReference>
<evidence type="ECO:0000259" key="2">
    <source>
        <dbReference type="Pfam" id="PF24809"/>
    </source>
</evidence>
<dbReference type="PANTHER" id="PTHR35205:SF1">
    <property type="entry name" value="ZU5 DOMAIN-CONTAINING PROTEIN"/>
    <property type="match status" value="1"/>
</dbReference>
<reference evidence="4 5" key="1">
    <citation type="submission" date="2017-12" db="EMBL/GenBank/DDBJ databases">
        <authorList>
            <consortium name="DOE Joint Genome Institute"/>
            <person name="Haridas S."/>
            <person name="Kjaerbolling I."/>
            <person name="Vesth T.C."/>
            <person name="Frisvad J.C."/>
            <person name="Nybo J.L."/>
            <person name="Theobald S."/>
            <person name="Kuo A."/>
            <person name="Bowyer P."/>
            <person name="Matsuda Y."/>
            <person name="Mondo S."/>
            <person name="Lyhne E.K."/>
            <person name="Kogle M.E."/>
            <person name="Clum A."/>
            <person name="Lipzen A."/>
            <person name="Salamov A."/>
            <person name="Ngan C.Y."/>
            <person name="Daum C."/>
            <person name="Chiniquy J."/>
            <person name="Barry K."/>
            <person name="LaButti K."/>
            <person name="Simmons B.A."/>
            <person name="Magnuson J.K."/>
            <person name="Mortensen U.H."/>
            <person name="Larsen T.O."/>
            <person name="Grigoriev I.V."/>
            <person name="Baker S.E."/>
            <person name="Andersen M.R."/>
            <person name="Nordberg H.P."/>
            <person name="Cantor M.N."/>
            <person name="Hua S.X."/>
        </authorList>
    </citation>
    <scope>NUCLEOTIDE SEQUENCE [LARGE SCALE GENOMIC DNA]</scope>
    <source>
        <strain evidence="4 5">CBS 102.13</strain>
    </source>
</reference>
<proteinExistence type="predicted"/>
<dbReference type="InterPro" id="IPR002182">
    <property type="entry name" value="NB-ARC"/>
</dbReference>
<keyword evidence="5" id="KW-1185">Reference proteome</keyword>
<dbReference type="InterPro" id="IPR056681">
    <property type="entry name" value="DUF7779"/>
</dbReference>
<dbReference type="AlphaFoldDB" id="A0A2I2F2Q2"/>
<dbReference type="GO" id="GO:0043531">
    <property type="term" value="F:ADP binding"/>
    <property type="evidence" value="ECO:0007669"/>
    <property type="project" value="InterPro"/>
</dbReference>
<dbReference type="STRING" id="41067.A0A2I2F2Q2"/>
<sequence length="675" mass="76049">MSMVDHSTPFLGASTALSALQSNCKDENHTSVIWQAAIDRYYAELRRGGVRGPVIDHDLWSIHSPGDLLKQIDSLAPPNSRTAGSWTRSLRRLEVLLSINDFVAVFTLSLGVRGQVAAAIWGSIRLFMKFSQPVLPELVDMFEELGRALPRFRQYEQGLPMTRTLEDALMKTYTEVIVFCAHSVAFFRNNPNIARSRNLWSELSNDFAKVIANIRRYSRQVDETADTIRLARESHTADTIEAFKSLGLAESKKASIPCYMIPYGTNLRNFGRSSEREKLKNILRPDEKRDELSVVTIYGIGGVGKTQVALEYANTFKDQYDMVAWIPADTQIKIVQAVTRLATKLGLPNTTDGADDDYQSVTKVKDWLNTSDKTFLLVFDNVEEHQLLDQIWPSSKRGSIIMTCRSQSLASKRAWEMMHLQCFSISTGVEVLCSLTGRRPSNEYDTKAAMELLGLLGGFPLALVHVSEFMTDRSYSYEEFLPLYKKSASKIYTRAGAPLHYEHTLSTVWDNAIRSLSTESKALLNLLAFFDPDLIPEFILSNEKSEVTDPNLQFLFDEFDFGEAVIGLTKASLAHRLSSHQALSVHRLVQFAILSGLTDEEKQKYHNCAANLLSCSFPNVWDERSHEQGHSWASWESCGAMLPHISHLMELTEEHSLKSSNMDDRFSELVLRAGT</sequence>
<dbReference type="SUPFAM" id="SSF52540">
    <property type="entry name" value="P-loop containing nucleoside triphosphate hydrolases"/>
    <property type="match status" value="1"/>
</dbReference>
<keyword evidence="4" id="KW-0378">Hydrolase</keyword>
<organism evidence="4 5">
    <name type="scientific">Aspergillus candidus</name>
    <dbReference type="NCBI Taxonomy" id="41067"/>
    <lineage>
        <taxon>Eukaryota</taxon>
        <taxon>Fungi</taxon>
        <taxon>Dikarya</taxon>
        <taxon>Ascomycota</taxon>
        <taxon>Pezizomycotina</taxon>
        <taxon>Eurotiomycetes</taxon>
        <taxon>Eurotiomycetidae</taxon>
        <taxon>Eurotiales</taxon>
        <taxon>Aspergillaceae</taxon>
        <taxon>Aspergillus</taxon>
        <taxon>Aspergillus subgen. Circumdati</taxon>
    </lineage>
</organism>
<dbReference type="InterPro" id="IPR027417">
    <property type="entry name" value="P-loop_NTPase"/>
</dbReference>